<dbReference type="GO" id="GO:0051287">
    <property type="term" value="F:NAD binding"/>
    <property type="evidence" value="ECO:0007669"/>
    <property type="project" value="InterPro"/>
</dbReference>
<evidence type="ECO:0000313" key="8">
    <source>
        <dbReference type="Proteomes" id="UP000630353"/>
    </source>
</evidence>
<name>A0A919CNB8_9PROT</name>
<comment type="similarity">
    <text evidence="1 4">Belongs to the D-isomer specific 2-hydroxyacid dehydrogenase family.</text>
</comment>
<keyword evidence="8" id="KW-1185">Reference proteome</keyword>
<feature type="domain" description="D-isomer specific 2-hydroxyacid dehydrogenase catalytic" evidence="5">
    <location>
        <begin position="21"/>
        <end position="321"/>
    </location>
</feature>
<evidence type="ECO:0000259" key="5">
    <source>
        <dbReference type="Pfam" id="PF00389"/>
    </source>
</evidence>
<dbReference type="RefSeq" id="WP_189987894.1">
    <property type="nucleotide sequence ID" value="NZ_BMZS01000002.1"/>
</dbReference>
<dbReference type="Pfam" id="PF02826">
    <property type="entry name" value="2-Hacid_dh_C"/>
    <property type="match status" value="1"/>
</dbReference>
<dbReference type="InterPro" id="IPR029753">
    <property type="entry name" value="D-isomer_DH_CS"/>
</dbReference>
<dbReference type="FunFam" id="3.40.50.720:FF:000203">
    <property type="entry name" value="D-3-phosphoglycerate dehydrogenase (SerA)"/>
    <property type="match status" value="1"/>
</dbReference>
<dbReference type="Proteomes" id="UP000630353">
    <property type="component" value="Unassembled WGS sequence"/>
</dbReference>
<dbReference type="SUPFAM" id="SSF51735">
    <property type="entry name" value="NAD(P)-binding Rossmann-fold domains"/>
    <property type="match status" value="1"/>
</dbReference>
<keyword evidence="3" id="KW-0520">NAD</keyword>
<accession>A0A919CNB8</accession>
<reference evidence="7" key="1">
    <citation type="journal article" date="2014" name="Int. J. Syst. Evol. Microbiol.">
        <title>Complete genome sequence of Corynebacterium casei LMG S-19264T (=DSM 44701T), isolated from a smear-ripened cheese.</title>
        <authorList>
            <consortium name="US DOE Joint Genome Institute (JGI-PGF)"/>
            <person name="Walter F."/>
            <person name="Albersmeier A."/>
            <person name="Kalinowski J."/>
            <person name="Ruckert C."/>
        </authorList>
    </citation>
    <scope>NUCLEOTIDE SEQUENCE</scope>
    <source>
        <strain evidence="7">KCTC 42651</strain>
    </source>
</reference>
<dbReference type="Pfam" id="PF00389">
    <property type="entry name" value="2-Hacid_dh"/>
    <property type="match status" value="1"/>
</dbReference>
<organism evidence="7 8">
    <name type="scientific">Thalassobaculum fulvum</name>
    <dbReference type="NCBI Taxonomy" id="1633335"/>
    <lineage>
        <taxon>Bacteria</taxon>
        <taxon>Pseudomonadati</taxon>
        <taxon>Pseudomonadota</taxon>
        <taxon>Alphaproteobacteria</taxon>
        <taxon>Rhodospirillales</taxon>
        <taxon>Thalassobaculaceae</taxon>
        <taxon>Thalassobaculum</taxon>
    </lineage>
</organism>
<dbReference type="EMBL" id="BMZS01000002">
    <property type="protein sequence ID" value="GHD43942.1"/>
    <property type="molecule type" value="Genomic_DNA"/>
</dbReference>
<proteinExistence type="inferred from homology"/>
<reference evidence="7" key="2">
    <citation type="submission" date="2020-09" db="EMBL/GenBank/DDBJ databases">
        <authorList>
            <person name="Sun Q."/>
            <person name="Kim S."/>
        </authorList>
    </citation>
    <scope>NUCLEOTIDE SEQUENCE</scope>
    <source>
        <strain evidence="7">KCTC 42651</strain>
    </source>
</reference>
<dbReference type="InterPro" id="IPR006139">
    <property type="entry name" value="D-isomer_2_OHA_DH_cat_dom"/>
</dbReference>
<evidence type="ECO:0000256" key="4">
    <source>
        <dbReference type="RuleBase" id="RU003719"/>
    </source>
</evidence>
<dbReference type="InterPro" id="IPR006140">
    <property type="entry name" value="D-isomer_DH_NAD-bd"/>
</dbReference>
<evidence type="ECO:0000259" key="6">
    <source>
        <dbReference type="Pfam" id="PF02826"/>
    </source>
</evidence>
<dbReference type="PROSITE" id="PS00671">
    <property type="entry name" value="D_2_HYDROXYACID_DH_3"/>
    <property type="match status" value="1"/>
</dbReference>
<dbReference type="AlphaFoldDB" id="A0A919CNB8"/>
<keyword evidence="2 4" id="KW-0560">Oxidoreductase</keyword>
<sequence>MATATTNRKRVLTTETFSGSGRALLDSRSDIEVVSFPNGISQADFNALLREHAPVHAVTLGPTRFGEDELDSAGDMRVVTRLGVGFDAIDLAALSKRGVPLMTVGTANSPSVAEAALFMMMALAKRGAELDALVKGNRWSDRLKAIPSDLLGKTVVVIGFGRIGSRLVKRCAAMEMNVLVHDPYKDAREITAAGAEPAGDLDAALARADFVSINCPKSPETVGMFDAARLAKLKPTAFLVNTARGGIVDEAALHAALAAGKLAGAGIDVFAQEPPQPDNPLFGLPNVVTAPHMAGVTHEALDRMGLQTAKNILSAFDGDIIGENVINKDVLG</sequence>
<dbReference type="SUPFAM" id="SSF52283">
    <property type="entry name" value="Formate/glycerate dehydrogenase catalytic domain-like"/>
    <property type="match status" value="1"/>
</dbReference>
<evidence type="ECO:0000256" key="3">
    <source>
        <dbReference type="ARBA" id="ARBA00023027"/>
    </source>
</evidence>
<dbReference type="PROSITE" id="PS00670">
    <property type="entry name" value="D_2_HYDROXYACID_DH_2"/>
    <property type="match status" value="1"/>
</dbReference>
<dbReference type="GO" id="GO:0016616">
    <property type="term" value="F:oxidoreductase activity, acting on the CH-OH group of donors, NAD or NADP as acceptor"/>
    <property type="evidence" value="ECO:0007669"/>
    <property type="project" value="InterPro"/>
</dbReference>
<evidence type="ECO:0000256" key="1">
    <source>
        <dbReference type="ARBA" id="ARBA00005854"/>
    </source>
</evidence>
<comment type="caution">
    <text evidence="7">The sequence shown here is derived from an EMBL/GenBank/DDBJ whole genome shotgun (WGS) entry which is preliminary data.</text>
</comment>
<evidence type="ECO:0000313" key="7">
    <source>
        <dbReference type="EMBL" id="GHD43942.1"/>
    </source>
</evidence>
<dbReference type="PANTHER" id="PTHR42938">
    <property type="entry name" value="FORMATE DEHYDROGENASE 1"/>
    <property type="match status" value="1"/>
</dbReference>
<dbReference type="InterPro" id="IPR036291">
    <property type="entry name" value="NAD(P)-bd_dom_sf"/>
</dbReference>
<gene>
    <name evidence="7" type="ORF">GCM10017083_10660</name>
</gene>
<dbReference type="Gene3D" id="3.40.50.720">
    <property type="entry name" value="NAD(P)-binding Rossmann-like Domain"/>
    <property type="match status" value="2"/>
</dbReference>
<protein>
    <submittedName>
        <fullName evidence="7">D-3-phosphoglycerate dehydrogenase</fullName>
    </submittedName>
</protein>
<feature type="domain" description="D-isomer specific 2-hydroxyacid dehydrogenase NAD-binding" evidence="6">
    <location>
        <begin position="118"/>
        <end position="294"/>
    </location>
</feature>
<dbReference type="PANTHER" id="PTHR42938:SF47">
    <property type="entry name" value="HYDROXYPYRUVATE REDUCTASE"/>
    <property type="match status" value="1"/>
</dbReference>
<evidence type="ECO:0000256" key="2">
    <source>
        <dbReference type="ARBA" id="ARBA00023002"/>
    </source>
</evidence>